<gene>
    <name evidence="1" type="ORF">CANTEDRAFT_112217</name>
</gene>
<dbReference type="AlphaFoldDB" id="G3AWB2"/>
<reference evidence="1 2" key="1">
    <citation type="journal article" date="2011" name="Proc. Natl. Acad. Sci. U.S.A.">
        <title>Comparative genomics of xylose-fermenting fungi for enhanced biofuel production.</title>
        <authorList>
            <person name="Wohlbach D.J."/>
            <person name="Kuo A."/>
            <person name="Sato T.K."/>
            <person name="Potts K.M."/>
            <person name="Salamov A.A."/>
            <person name="LaButti K.M."/>
            <person name="Sun H."/>
            <person name="Clum A."/>
            <person name="Pangilinan J.L."/>
            <person name="Lindquist E.A."/>
            <person name="Lucas S."/>
            <person name="Lapidus A."/>
            <person name="Jin M."/>
            <person name="Gunawan C."/>
            <person name="Balan V."/>
            <person name="Dale B.E."/>
            <person name="Jeffries T.W."/>
            <person name="Zinkel R."/>
            <person name="Barry K.W."/>
            <person name="Grigoriev I.V."/>
            <person name="Gasch A.P."/>
        </authorList>
    </citation>
    <scope>NUCLEOTIDE SEQUENCE [LARGE SCALE GENOMIC DNA]</scope>
    <source>
        <strain evidence="2">ATCC 10573 / BCRC 21748 / CBS 615 / JCM 9827 / NBRC 10315 / NRRL Y-1498 / VKM Y-70</strain>
    </source>
</reference>
<name>G3AWB2_CANTC</name>
<accession>G3AWB2</accession>
<organism evidence="2">
    <name type="scientific">Candida tenuis (strain ATCC 10573 / BCRC 21748 / CBS 615 / JCM 9827 / NBRC 10315 / NRRL Y-1498 / VKM Y-70)</name>
    <name type="common">Yeast</name>
    <name type="synonym">Yamadazyma tenuis</name>
    <dbReference type="NCBI Taxonomy" id="590646"/>
    <lineage>
        <taxon>Eukaryota</taxon>
        <taxon>Fungi</taxon>
        <taxon>Dikarya</taxon>
        <taxon>Ascomycota</taxon>
        <taxon>Saccharomycotina</taxon>
        <taxon>Pichiomycetes</taxon>
        <taxon>Debaryomycetaceae</taxon>
        <taxon>Yamadazyma</taxon>
    </lineage>
</organism>
<proteinExistence type="predicted"/>
<protein>
    <submittedName>
        <fullName evidence="1">Uncharacterized protein</fullName>
    </submittedName>
</protein>
<sequence length="59" mass="6743">MEYFFRYEQGDSPVTDEAGNLIVDDIDMEDCVPLESLCTLSIYREAERNRASAIVPKLL</sequence>
<evidence type="ECO:0000313" key="1">
    <source>
        <dbReference type="EMBL" id="EGV66502.1"/>
    </source>
</evidence>
<dbReference type="HOGENOM" id="CLU_2960540_0_0_1"/>
<keyword evidence="2" id="KW-1185">Reference proteome</keyword>
<dbReference type="Proteomes" id="UP000000707">
    <property type="component" value="Unassembled WGS sequence"/>
</dbReference>
<dbReference type="EMBL" id="GL996510">
    <property type="protein sequence ID" value="EGV66502.1"/>
    <property type="molecule type" value="Genomic_DNA"/>
</dbReference>
<evidence type="ECO:0000313" key="2">
    <source>
        <dbReference type="Proteomes" id="UP000000707"/>
    </source>
</evidence>